<keyword evidence="2" id="KW-0408">Iron</keyword>
<proteinExistence type="predicted"/>
<dbReference type="AlphaFoldDB" id="A0A978VZF7"/>
<dbReference type="InterPro" id="IPR026992">
    <property type="entry name" value="DIOX_N"/>
</dbReference>
<feature type="transmembrane region" description="Helical" evidence="3">
    <location>
        <begin position="82"/>
        <end position="101"/>
    </location>
</feature>
<sequence>MEAEREAVNFGKSLIVPSVQELAKQPLDKIPPRYSQQHFWEPHILSAAMSYLSVPVIDLQRLNTEDSMDSELHKLHSACTDWGFFQVYIYIYMYYVPFYLLSE</sequence>
<dbReference type="InterPro" id="IPR027443">
    <property type="entry name" value="IPNS-like_sf"/>
</dbReference>
<dbReference type="EMBL" id="JAEACU010000001">
    <property type="protein sequence ID" value="KAH7545091.1"/>
    <property type="molecule type" value="Genomic_DNA"/>
</dbReference>
<evidence type="ECO:0000256" key="1">
    <source>
        <dbReference type="ARBA" id="ARBA00022723"/>
    </source>
</evidence>
<dbReference type="GO" id="GO:0046872">
    <property type="term" value="F:metal ion binding"/>
    <property type="evidence" value="ECO:0007669"/>
    <property type="project" value="UniProtKB-KW"/>
</dbReference>
<dbReference type="Gene3D" id="2.60.120.330">
    <property type="entry name" value="B-lactam Antibiotic, Isopenicillin N Synthase, Chain"/>
    <property type="match status" value="1"/>
</dbReference>
<name>A0A978VZF7_ZIZJJ</name>
<keyword evidence="3" id="KW-0812">Transmembrane</keyword>
<evidence type="ECO:0000313" key="6">
    <source>
        <dbReference type="Proteomes" id="UP000813462"/>
    </source>
</evidence>
<keyword evidence="3" id="KW-1133">Transmembrane helix</keyword>
<gene>
    <name evidence="5" type="ORF">FEM48_Zijuj01G0056500</name>
</gene>
<dbReference type="Proteomes" id="UP000813462">
    <property type="component" value="Unassembled WGS sequence"/>
</dbReference>
<organism evidence="5 6">
    <name type="scientific">Ziziphus jujuba var. spinosa</name>
    <dbReference type="NCBI Taxonomy" id="714518"/>
    <lineage>
        <taxon>Eukaryota</taxon>
        <taxon>Viridiplantae</taxon>
        <taxon>Streptophyta</taxon>
        <taxon>Embryophyta</taxon>
        <taxon>Tracheophyta</taxon>
        <taxon>Spermatophyta</taxon>
        <taxon>Magnoliopsida</taxon>
        <taxon>eudicotyledons</taxon>
        <taxon>Gunneridae</taxon>
        <taxon>Pentapetalae</taxon>
        <taxon>rosids</taxon>
        <taxon>fabids</taxon>
        <taxon>Rosales</taxon>
        <taxon>Rhamnaceae</taxon>
        <taxon>Paliureae</taxon>
        <taxon>Ziziphus</taxon>
    </lineage>
</organism>
<evidence type="ECO:0000256" key="3">
    <source>
        <dbReference type="SAM" id="Phobius"/>
    </source>
</evidence>
<comment type="caution">
    <text evidence="5">The sequence shown here is derived from an EMBL/GenBank/DDBJ whole genome shotgun (WGS) entry which is preliminary data.</text>
</comment>
<keyword evidence="3" id="KW-0472">Membrane</keyword>
<evidence type="ECO:0000259" key="4">
    <source>
        <dbReference type="Pfam" id="PF14226"/>
    </source>
</evidence>
<accession>A0A978VZF7</accession>
<feature type="domain" description="Non-haem dioxygenase N-terminal" evidence="4">
    <location>
        <begin position="54"/>
        <end position="87"/>
    </location>
</feature>
<reference evidence="5" key="1">
    <citation type="journal article" date="2021" name="Front. Plant Sci.">
        <title>Chromosome-Scale Genome Assembly for Chinese Sour Jujube and Insights Into Its Genome Evolution and Domestication Signature.</title>
        <authorList>
            <person name="Shen L.-Y."/>
            <person name="Luo H."/>
            <person name="Wang X.-L."/>
            <person name="Wang X.-M."/>
            <person name="Qiu X.-J."/>
            <person name="Liu H."/>
            <person name="Zhou S.-S."/>
            <person name="Jia K.-H."/>
            <person name="Nie S."/>
            <person name="Bao Y.-T."/>
            <person name="Zhang R.-G."/>
            <person name="Yun Q.-Z."/>
            <person name="Chai Y.-H."/>
            <person name="Lu J.-Y."/>
            <person name="Li Y."/>
            <person name="Zhao S.-W."/>
            <person name="Mao J.-F."/>
            <person name="Jia S.-G."/>
            <person name="Mao Y.-M."/>
        </authorList>
    </citation>
    <scope>NUCLEOTIDE SEQUENCE</scope>
    <source>
        <strain evidence="5">AT0</strain>
        <tissue evidence="5">Leaf</tissue>
    </source>
</reference>
<dbReference type="SUPFAM" id="SSF51197">
    <property type="entry name" value="Clavaminate synthase-like"/>
    <property type="match status" value="1"/>
</dbReference>
<evidence type="ECO:0000256" key="2">
    <source>
        <dbReference type="ARBA" id="ARBA00023004"/>
    </source>
</evidence>
<keyword evidence="1" id="KW-0479">Metal-binding</keyword>
<protein>
    <recommendedName>
        <fullName evidence="4">Non-haem dioxygenase N-terminal domain-containing protein</fullName>
    </recommendedName>
</protein>
<dbReference type="Pfam" id="PF14226">
    <property type="entry name" value="DIOX_N"/>
    <property type="match status" value="1"/>
</dbReference>
<evidence type="ECO:0000313" key="5">
    <source>
        <dbReference type="EMBL" id="KAH7545091.1"/>
    </source>
</evidence>